<protein>
    <submittedName>
        <fullName evidence="6">HTH-type transcriptional regulator PgrR</fullName>
    </submittedName>
</protein>
<dbReference type="CDD" id="cd08422">
    <property type="entry name" value="PBP2_CrgA_like"/>
    <property type="match status" value="1"/>
</dbReference>
<keyword evidence="2" id="KW-0805">Transcription regulation</keyword>
<proteinExistence type="inferred from homology"/>
<evidence type="ECO:0000256" key="1">
    <source>
        <dbReference type="ARBA" id="ARBA00009437"/>
    </source>
</evidence>
<evidence type="ECO:0000256" key="3">
    <source>
        <dbReference type="ARBA" id="ARBA00023125"/>
    </source>
</evidence>
<dbReference type="InterPro" id="IPR005119">
    <property type="entry name" value="LysR_subst-bd"/>
</dbReference>
<dbReference type="Pfam" id="PF03466">
    <property type="entry name" value="LysR_substrate"/>
    <property type="match status" value="1"/>
</dbReference>
<keyword evidence="4" id="KW-0804">Transcription</keyword>
<dbReference type="InterPro" id="IPR000847">
    <property type="entry name" value="LysR_HTH_N"/>
</dbReference>
<name>A0A2R8B2U9_9RHOB</name>
<dbReference type="Gene3D" id="3.40.190.290">
    <property type="match status" value="1"/>
</dbReference>
<dbReference type="InterPro" id="IPR036388">
    <property type="entry name" value="WH-like_DNA-bd_sf"/>
</dbReference>
<organism evidence="6 7">
    <name type="scientific">Albidovulum aquaemixtae</name>
    <dbReference type="NCBI Taxonomy" id="1542388"/>
    <lineage>
        <taxon>Bacteria</taxon>
        <taxon>Pseudomonadati</taxon>
        <taxon>Pseudomonadota</taxon>
        <taxon>Alphaproteobacteria</taxon>
        <taxon>Rhodobacterales</taxon>
        <taxon>Paracoccaceae</taxon>
        <taxon>Albidovulum</taxon>
    </lineage>
</organism>
<dbReference type="GO" id="GO:0006351">
    <property type="term" value="P:DNA-templated transcription"/>
    <property type="evidence" value="ECO:0007669"/>
    <property type="project" value="TreeGrafter"/>
</dbReference>
<accession>A0A2R8B2U9</accession>
<dbReference type="InterPro" id="IPR036390">
    <property type="entry name" value="WH_DNA-bd_sf"/>
</dbReference>
<dbReference type="GO" id="GO:0043565">
    <property type="term" value="F:sequence-specific DNA binding"/>
    <property type="evidence" value="ECO:0007669"/>
    <property type="project" value="TreeGrafter"/>
</dbReference>
<evidence type="ECO:0000256" key="4">
    <source>
        <dbReference type="ARBA" id="ARBA00023163"/>
    </source>
</evidence>
<evidence type="ECO:0000259" key="5">
    <source>
        <dbReference type="PROSITE" id="PS50931"/>
    </source>
</evidence>
<evidence type="ECO:0000313" key="6">
    <source>
        <dbReference type="EMBL" id="SPH16956.1"/>
    </source>
</evidence>
<comment type="similarity">
    <text evidence="1">Belongs to the LysR transcriptional regulatory family.</text>
</comment>
<dbReference type="Gene3D" id="1.10.10.10">
    <property type="entry name" value="Winged helix-like DNA-binding domain superfamily/Winged helix DNA-binding domain"/>
    <property type="match status" value="1"/>
</dbReference>
<dbReference type="AlphaFoldDB" id="A0A2R8B2U9"/>
<dbReference type="RefSeq" id="WP_108851444.1">
    <property type="nucleotide sequence ID" value="NZ_OMOQ01000001.1"/>
</dbReference>
<dbReference type="Proteomes" id="UP000244924">
    <property type="component" value="Unassembled WGS sequence"/>
</dbReference>
<dbReference type="OrthoDB" id="9813056at2"/>
<gene>
    <name evidence="6" type="primary">pgrR</name>
    <name evidence="6" type="ORF">DEA8626_00470</name>
</gene>
<dbReference type="PANTHER" id="PTHR30537">
    <property type="entry name" value="HTH-TYPE TRANSCRIPTIONAL REGULATOR"/>
    <property type="match status" value="1"/>
</dbReference>
<feature type="domain" description="HTH lysR-type" evidence="5">
    <location>
        <begin position="1"/>
        <end position="59"/>
    </location>
</feature>
<dbReference type="SUPFAM" id="SSF53850">
    <property type="entry name" value="Periplasmic binding protein-like II"/>
    <property type="match status" value="1"/>
</dbReference>
<keyword evidence="7" id="KW-1185">Reference proteome</keyword>
<keyword evidence="3" id="KW-0238">DNA-binding</keyword>
<dbReference type="InterPro" id="IPR058163">
    <property type="entry name" value="LysR-type_TF_proteobact-type"/>
</dbReference>
<reference evidence="6 7" key="1">
    <citation type="submission" date="2018-03" db="EMBL/GenBank/DDBJ databases">
        <authorList>
            <person name="Keele B.F."/>
        </authorList>
    </citation>
    <scope>NUCLEOTIDE SEQUENCE [LARGE SCALE GENOMIC DNA]</scope>
    <source>
        <strain evidence="6 7">CECT 8626</strain>
    </source>
</reference>
<dbReference type="SUPFAM" id="SSF46785">
    <property type="entry name" value="Winged helix' DNA-binding domain"/>
    <property type="match status" value="1"/>
</dbReference>
<dbReference type="PROSITE" id="PS50931">
    <property type="entry name" value="HTH_LYSR"/>
    <property type="match status" value="1"/>
</dbReference>
<dbReference type="GO" id="GO:0003700">
    <property type="term" value="F:DNA-binding transcription factor activity"/>
    <property type="evidence" value="ECO:0007669"/>
    <property type="project" value="InterPro"/>
</dbReference>
<dbReference type="EMBL" id="OMOQ01000001">
    <property type="protein sequence ID" value="SPH16956.1"/>
    <property type="molecule type" value="Genomic_DNA"/>
</dbReference>
<dbReference type="Pfam" id="PF00126">
    <property type="entry name" value="HTH_1"/>
    <property type="match status" value="1"/>
</dbReference>
<sequence length="303" mass="33313">MDRLACDRMFIAVMETGSFTAAAERHGTSSGQASKLVSRLESELAVRLLNRTTRAVSPTEIGKAYFEQIRHLIDEFDNLDQSVRDAAQTPRGRVRLTAPLTFGTVQLASALNDFARRYPEISLDVSFSDRIANLVDEGFDAAIRVGPPGDMSLIARKLCEAHAAVVATPDYLRERGTPVRPEDLANHDCIIDTNFRGRNNWPFTSAGQQISVAVKGRLHYSNAEACLSAAEAGLGVAQLPDFVAAKSIVEGRTVRLLRVYEPPPFWIYALYPPGRHLAAKVRVLVDFMAKRFKKGGGWGIPDT</sequence>
<evidence type="ECO:0000313" key="7">
    <source>
        <dbReference type="Proteomes" id="UP000244924"/>
    </source>
</evidence>
<dbReference type="FunFam" id="1.10.10.10:FF:000001">
    <property type="entry name" value="LysR family transcriptional regulator"/>
    <property type="match status" value="1"/>
</dbReference>
<dbReference type="PANTHER" id="PTHR30537:SF5">
    <property type="entry name" value="HTH-TYPE TRANSCRIPTIONAL ACTIVATOR TTDR-RELATED"/>
    <property type="match status" value="1"/>
</dbReference>
<evidence type="ECO:0000256" key="2">
    <source>
        <dbReference type="ARBA" id="ARBA00023015"/>
    </source>
</evidence>